<reference evidence="1" key="1">
    <citation type="journal article" date="2013" name="Environ. Microbiol.">
        <title>Microbiota from the distal guts of lean and obese adolescents exhibit partial functional redundancy besides clear differences in community structure.</title>
        <authorList>
            <person name="Ferrer M."/>
            <person name="Ruiz A."/>
            <person name="Lanza F."/>
            <person name="Haange S.B."/>
            <person name="Oberbach A."/>
            <person name="Till H."/>
            <person name="Bargiela R."/>
            <person name="Campoy C."/>
            <person name="Segura M.T."/>
            <person name="Richter M."/>
            <person name="von Bergen M."/>
            <person name="Seifert J."/>
            <person name="Suarez A."/>
        </authorList>
    </citation>
    <scope>NUCLEOTIDE SEQUENCE</scope>
</reference>
<accession>K1SXN2</accession>
<proteinExistence type="predicted"/>
<protein>
    <submittedName>
        <fullName evidence="1">Uncharacterized protein</fullName>
    </submittedName>
</protein>
<name>K1SXN2_9ZZZZ</name>
<dbReference type="AlphaFoldDB" id="K1SXN2"/>
<sequence>MNGLNEIYLQGLSVIPEQRDTLFTLASTRIKLNFWKLLTKKIEVSYIA</sequence>
<evidence type="ECO:0000313" key="1">
    <source>
        <dbReference type="EMBL" id="EKC52046.1"/>
    </source>
</evidence>
<organism evidence="1">
    <name type="scientific">human gut metagenome</name>
    <dbReference type="NCBI Taxonomy" id="408170"/>
    <lineage>
        <taxon>unclassified sequences</taxon>
        <taxon>metagenomes</taxon>
        <taxon>organismal metagenomes</taxon>
    </lineage>
</organism>
<gene>
    <name evidence="1" type="ORF">OBE_13292</name>
</gene>
<comment type="caution">
    <text evidence="1">The sequence shown here is derived from an EMBL/GenBank/DDBJ whole genome shotgun (WGS) entry which is preliminary data.</text>
</comment>
<feature type="non-terminal residue" evidence="1">
    <location>
        <position position="48"/>
    </location>
</feature>
<dbReference type="EMBL" id="AJWZ01009179">
    <property type="protein sequence ID" value="EKC52046.1"/>
    <property type="molecule type" value="Genomic_DNA"/>
</dbReference>